<dbReference type="Pfam" id="PF12244">
    <property type="entry name" value="DUF3606"/>
    <property type="match status" value="1"/>
</dbReference>
<accession>A0ABW2BI20</accession>
<keyword evidence="2" id="KW-1185">Reference proteome</keyword>
<evidence type="ECO:0000313" key="1">
    <source>
        <dbReference type="EMBL" id="MFC6789730.1"/>
    </source>
</evidence>
<reference evidence="2" key="1">
    <citation type="journal article" date="2019" name="Int. J. Syst. Evol. Microbiol.">
        <title>The Global Catalogue of Microorganisms (GCM) 10K type strain sequencing project: providing services to taxonomists for standard genome sequencing and annotation.</title>
        <authorList>
            <consortium name="The Broad Institute Genomics Platform"/>
            <consortium name="The Broad Institute Genome Sequencing Center for Infectious Disease"/>
            <person name="Wu L."/>
            <person name="Ma J."/>
        </authorList>
    </citation>
    <scope>NUCLEOTIDE SEQUENCE [LARGE SCALE GENOMIC DNA]</scope>
    <source>
        <strain evidence="2">CCUG 48316</strain>
    </source>
</reference>
<dbReference type="EMBL" id="JBHSWN010000001">
    <property type="protein sequence ID" value="MFC6789730.1"/>
    <property type="molecule type" value="Genomic_DNA"/>
</dbReference>
<organism evidence="1 2">
    <name type="scientific">Methylobacterium komagatae</name>
    <dbReference type="NCBI Taxonomy" id="374425"/>
    <lineage>
        <taxon>Bacteria</taxon>
        <taxon>Pseudomonadati</taxon>
        <taxon>Pseudomonadota</taxon>
        <taxon>Alphaproteobacteria</taxon>
        <taxon>Hyphomicrobiales</taxon>
        <taxon>Methylobacteriaceae</taxon>
        <taxon>Methylobacterium</taxon>
    </lineage>
</organism>
<name>A0ABW2BI20_9HYPH</name>
<comment type="caution">
    <text evidence="1">The sequence shown here is derived from an EMBL/GenBank/DDBJ whole genome shotgun (WGS) entry which is preliminary data.</text>
</comment>
<proteinExistence type="predicted"/>
<evidence type="ECO:0000313" key="2">
    <source>
        <dbReference type="Proteomes" id="UP001596292"/>
    </source>
</evidence>
<dbReference type="RefSeq" id="WP_378968874.1">
    <property type="nucleotide sequence ID" value="NZ_JBHSWN010000001.1"/>
</dbReference>
<dbReference type="Proteomes" id="UP001596292">
    <property type="component" value="Unassembled WGS sequence"/>
</dbReference>
<gene>
    <name evidence="1" type="ORF">ACFQE0_08935</name>
</gene>
<protein>
    <submittedName>
        <fullName evidence="1">DUF3606 domain-containing protein</fullName>
    </submittedName>
</protein>
<dbReference type="InterPro" id="IPR022037">
    <property type="entry name" value="DUF3606"/>
</dbReference>
<sequence>MTTGTEGKSHVTIFDRSSRLAWAQHFGVTEARLRKAVSMVGTRVTSLTAYLHRPGS</sequence>